<feature type="region of interest" description="Disordered" evidence="1">
    <location>
        <begin position="167"/>
        <end position="206"/>
    </location>
</feature>
<evidence type="ECO:0000313" key="3">
    <source>
        <dbReference type="Proteomes" id="UP001497480"/>
    </source>
</evidence>
<organism evidence="2 3">
    <name type="scientific">Lupinus luteus</name>
    <name type="common">European yellow lupine</name>
    <dbReference type="NCBI Taxonomy" id="3873"/>
    <lineage>
        <taxon>Eukaryota</taxon>
        <taxon>Viridiplantae</taxon>
        <taxon>Streptophyta</taxon>
        <taxon>Embryophyta</taxon>
        <taxon>Tracheophyta</taxon>
        <taxon>Spermatophyta</taxon>
        <taxon>Magnoliopsida</taxon>
        <taxon>eudicotyledons</taxon>
        <taxon>Gunneridae</taxon>
        <taxon>Pentapetalae</taxon>
        <taxon>rosids</taxon>
        <taxon>fabids</taxon>
        <taxon>Fabales</taxon>
        <taxon>Fabaceae</taxon>
        <taxon>Papilionoideae</taxon>
        <taxon>50 kb inversion clade</taxon>
        <taxon>genistoids sensu lato</taxon>
        <taxon>core genistoids</taxon>
        <taxon>Genisteae</taxon>
        <taxon>Lupinus</taxon>
    </lineage>
</organism>
<proteinExistence type="predicted"/>
<dbReference type="Proteomes" id="UP001497480">
    <property type="component" value="Unassembled WGS sequence"/>
</dbReference>
<protein>
    <submittedName>
        <fullName evidence="2">Uncharacterized protein</fullName>
    </submittedName>
</protein>
<name>A0AAV1XET5_LUPLU</name>
<feature type="region of interest" description="Disordered" evidence="1">
    <location>
        <begin position="1"/>
        <end position="27"/>
    </location>
</feature>
<gene>
    <name evidence="2" type="ORF">LLUT_LOCUS20913</name>
</gene>
<dbReference type="AlphaFoldDB" id="A0AAV1XET5"/>
<dbReference type="EMBL" id="CAXHTB010000014">
    <property type="protein sequence ID" value="CAL0319853.1"/>
    <property type="molecule type" value="Genomic_DNA"/>
</dbReference>
<feature type="compositionally biased region" description="Basic and acidic residues" evidence="1">
    <location>
        <begin position="170"/>
        <end position="193"/>
    </location>
</feature>
<evidence type="ECO:0000256" key="1">
    <source>
        <dbReference type="SAM" id="MobiDB-lite"/>
    </source>
</evidence>
<accession>A0AAV1XET5</accession>
<reference evidence="2 3" key="1">
    <citation type="submission" date="2024-03" db="EMBL/GenBank/DDBJ databases">
        <authorList>
            <person name="Martinez-Hernandez J."/>
        </authorList>
    </citation>
    <scope>NUCLEOTIDE SEQUENCE [LARGE SCALE GENOMIC DNA]</scope>
</reference>
<comment type="caution">
    <text evidence="2">The sequence shown here is derived from an EMBL/GenBank/DDBJ whole genome shotgun (WGS) entry which is preliminary data.</text>
</comment>
<evidence type="ECO:0000313" key="2">
    <source>
        <dbReference type="EMBL" id="CAL0319853.1"/>
    </source>
</evidence>
<sequence>MSSNAEQSAKTAQDQDQNDQQSHKEWETMARAWLSSFPEAKEVSMAEVEAWIDSNLASLPPGLRSMPRPDLCLRLISIQNCMRFPTSQQESPNQVDPPHARFQRSGQWLPVYSWLETLDKDEVVNSKEITDWLTENPEVKEELYSRHAPHHLKHYIKKCHMKILKRRESKKGLEQPVKDTSLKAQKDVMEHRTPHPSRSVNKLPKDSDLYLAKRNEAYRKYQILVELEKRLSPAFLKRPKTSETASK</sequence>
<feature type="compositionally biased region" description="Polar residues" evidence="1">
    <location>
        <begin position="1"/>
        <end position="20"/>
    </location>
</feature>
<keyword evidence="3" id="KW-1185">Reference proteome</keyword>